<feature type="transmembrane region" description="Helical" evidence="2">
    <location>
        <begin position="194"/>
        <end position="215"/>
    </location>
</feature>
<dbReference type="PANTHER" id="PTHR18640:SF5">
    <property type="entry name" value="SODIUM_BILE ACID COTRANSPORTER 7"/>
    <property type="match status" value="1"/>
</dbReference>
<dbReference type="InterPro" id="IPR038770">
    <property type="entry name" value="Na+/solute_symporter_sf"/>
</dbReference>
<proteinExistence type="predicted"/>
<protein>
    <submittedName>
        <fullName evidence="3">Uncharacterized protein</fullName>
    </submittedName>
</protein>
<feature type="transmembrane region" description="Helical" evidence="2">
    <location>
        <begin position="287"/>
        <end position="308"/>
    </location>
</feature>
<feature type="transmembrane region" description="Helical" evidence="2">
    <location>
        <begin position="164"/>
        <end position="182"/>
    </location>
</feature>
<feature type="transmembrane region" description="Helical" evidence="2">
    <location>
        <begin position="76"/>
        <end position="100"/>
    </location>
</feature>
<accession>A0A9P7BI37</accession>
<keyword evidence="2" id="KW-1133">Transmembrane helix</keyword>
<evidence type="ECO:0000313" key="3">
    <source>
        <dbReference type="EMBL" id="KAG0690919.1"/>
    </source>
</evidence>
<dbReference type="GO" id="GO:0005886">
    <property type="term" value="C:plasma membrane"/>
    <property type="evidence" value="ECO:0007669"/>
    <property type="project" value="TreeGrafter"/>
</dbReference>
<dbReference type="PANTHER" id="PTHR18640">
    <property type="entry name" value="SOLUTE CARRIER FAMILY 10 MEMBER 7"/>
    <property type="match status" value="1"/>
</dbReference>
<dbReference type="Proteomes" id="UP000697127">
    <property type="component" value="Unassembled WGS sequence"/>
</dbReference>
<dbReference type="PIRSF" id="PIRSF026166">
    <property type="entry name" value="UCP026166"/>
    <property type="match status" value="1"/>
</dbReference>
<feature type="transmembrane region" description="Helical" evidence="2">
    <location>
        <begin position="20"/>
        <end position="38"/>
    </location>
</feature>
<feature type="transmembrane region" description="Helical" evidence="2">
    <location>
        <begin position="255"/>
        <end position="275"/>
    </location>
</feature>
<evidence type="ECO:0000256" key="2">
    <source>
        <dbReference type="SAM" id="Phobius"/>
    </source>
</evidence>
<feature type="transmembrane region" description="Helical" evidence="2">
    <location>
        <begin position="50"/>
        <end position="70"/>
    </location>
</feature>
<keyword evidence="4" id="KW-1185">Reference proteome</keyword>
<feature type="region of interest" description="Disordered" evidence="1">
    <location>
        <begin position="361"/>
        <end position="380"/>
    </location>
</feature>
<organism evidence="3 4">
    <name type="scientific">Pichia californica</name>
    <dbReference type="NCBI Taxonomy" id="460514"/>
    <lineage>
        <taxon>Eukaryota</taxon>
        <taxon>Fungi</taxon>
        <taxon>Dikarya</taxon>
        <taxon>Ascomycota</taxon>
        <taxon>Saccharomycotina</taxon>
        <taxon>Pichiomycetes</taxon>
        <taxon>Pichiales</taxon>
        <taxon>Pichiaceae</taxon>
        <taxon>Pichia</taxon>
    </lineage>
</organism>
<gene>
    <name evidence="3" type="ORF">C6P40_000633</name>
</gene>
<dbReference type="OrthoDB" id="188035at2759"/>
<sequence>MQTEELLKNILHWRAHLTVFLLQFLITSSIIYGFACAIKSTESSLISKWMLVGLIVTGCCPTTVSSNVVMTRKADGNVLLTLCEVFLGNIAGAFITPALVQMYFRGEWQFANPANGNSIGIVYKNVIKQVGISVFIPLIVGQVIQNLFPKKTKWFLSTFKINKVGSLMLLLLMFSSFSTAFYQHAFESVTNESIIFMIIFDIGIYLLFTVICFIMSRPYLMHKMFEKIPDESTSKIYNFFYHIIKPFYYNREDTISVLLCGGAKTAALGVTLISSQYGDNNEHLGELLVPLVLYQAIQVITAGFLTPFMKKWVHDGPQYKLKLQEEEETTRIRLQEEEVGLLANQSNEEIIPNQSENDLISSNKVNLKNTPQNYGSSSNT</sequence>
<dbReference type="InterPro" id="IPR016833">
    <property type="entry name" value="Put_Na-Bile_cotransptr"/>
</dbReference>
<dbReference type="Pfam" id="PF13593">
    <property type="entry name" value="SBF_like"/>
    <property type="match status" value="1"/>
</dbReference>
<keyword evidence="2" id="KW-0812">Transmembrane</keyword>
<dbReference type="EMBL" id="PUHW01000013">
    <property type="protein sequence ID" value="KAG0690919.1"/>
    <property type="molecule type" value="Genomic_DNA"/>
</dbReference>
<name>A0A9P7BI37_9ASCO</name>
<evidence type="ECO:0000313" key="4">
    <source>
        <dbReference type="Proteomes" id="UP000697127"/>
    </source>
</evidence>
<reference evidence="3" key="1">
    <citation type="submission" date="2020-11" db="EMBL/GenBank/DDBJ databases">
        <title>Kefir isolates.</title>
        <authorList>
            <person name="Marcisauskas S."/>
            <person name="Kim Y."/>
            <person name="Blasche S."/>
        </authorList>
    </citation>
    <scope>NUCLEOTIDE SEQUENCE</scope>
    <source>
        <strain evidence="3">Olga-1</strain>
    </source>
</reference>
<keyword evidence="2" id="KW-0472">Membrane</keyword>
<dbReference type="Gene3D" id="1.20.1530.20">
    <property type="match status" value="1"/>
</dbReference>
<comment type="caution">
    <text evidence="3">The sequence shown here is derived from an EMBL/GenBank/DDBJ whole genome shotgun (WGS) entry which is preliminary data.</text>
</comment>
<evidence type="ECO:0000256" key="1">
    <source>
        <dbReference type="SAM" id="MobiDB-lite"/>
    </source>
</evidence>
<dbReference type="AlphaFoldDB" id="A0A9P7BI37"/>